<accession>A0A927MR63</accession>
<protein>
    <submittedName>
        <fullName evidence="2">Uncharacterized protein</fullName>
    </submittedName>
</protein>
<comment type="caution">
    <text evidence="2">The sequence shown here is derived from an EMBL/GenBank/DDBJ whole genome shotgun (WGS) entry which is preliminary data.</text>
</comment>
<name>A0A927MR63_9ACTN</name>
<feature type="region of interest" description="Disordered" evidence="1">
    <location>
        <begin position="168"/>
        <end position="193"/>
    </location>
</feature>
<proteinExistence type="predicted"/>
<gene>
    <name evidence="2" type="ORF">HEB94_002223</name>
</gene>
<evidence type="ECO:0000256" key="1">
    <source>
        <dbReference type="SAM" id="MobiDB-lite"/>
    </source>
</evidence>
<keyword evidence="3" id="KW-1185">Reference proteome</keyword>
<dbReference type="AlphaFoldDB" id="A0A927MR63"/>
<organism evidence="2 3">
    <name type="scientific">Actinopolymorpha pittospori</name>
    <dbReference type="NCBI Taxonomy" id="648752"/>
    <lineage>
        <taxon>Bacteria</taxon>
        <taxon>Bacillati</taxon>
        <taxon>Actinomycetota</taxon>
        <taxon>Actinomycetes</taxon>
        <taxon>Propionibacteriales</taxon>
        <taxon>Actinopolymorphaceae</taxon>
        <taxon>Actinopolymorpha</taxon>
    </lineage>
</organism>
<feature type="compositionally biased region" description="Basic and acidic residues" evidence="1">
    <location>
        <begin position="168"/>
        <end position="179"/>
    </location>
</feature>
<dbReference type="RefSeq" id="WP_192749726.1">
    <property type="nucleotide sequence ID" value="NZ_BAABJL010000199.1"/>
</dbReference>
<evidence type="ECO:0000313" key="2">
    <source>
        <dbReference type="EMBL" id="MBE1605375.1"/>
    </source>
</evidence>
<dbReference type="EMBL" id="JADBEM010000001">
    <property type="protein sequence ID" value="MBE1605375.1"/>
    <property type="molecule type" value="Genomic_DNA"/>
</dbReference>
<sequence>MSQLRLLLFILLLIATATQRFAGLLLGLTVLAINELIHLLLQLQGPARVRRRPLSSWLNRLPALLRRRRGAVRDARFPTYDRIAADLGWARFSRRDFDFGLRERLLQAATVRLVDGHGIDLTRNPEAARPLLGEEAWRLLAPGQRPSTDRSAPGLTLSELDRLVTSLERLRSPASRTDHTPAGPESGGAERTS</sequence>
<evidence type="ECO:0000313" key="3">
    <source>
        <dbReference type="Proteomes" id="UP000638648"/>
    </source>
</evidence>
<dbReference type="Proteomes" id="UP000638648">
    <property type="component" value="Unassembled WGS sequence"/>
</dbReference>
<reference evidence="2" key="1">
    <citation type="submission" date="2020-10" db="EMBL/GenBank/DDBJ databases">
        <title>Sequencing the genomes of 1000 actinobacteria strains.</title>
        <authorList>
            <person name="Klenk H.-P."/>
        </authorList>
    </citation>
    <scope>NUCLEOTIDE SEQUENCE</scope>
    <source>
        <strain evidence="2">DSM 45354</strain>
    </source>
</reference>